<keyword evidence="1" id="KW-0326">Glycosidase</keyword>
<evidence type="ECO:0000256" key="3">
    <source>
        <dbReference type="SAM" id="MobiDB-lite"/>
    </source>
</evidence>
<keyword evidence="7" id="KW-0378">Hydrolase</keyword>
<evidence type="ECO:0000313" key="7">
    <source>
        <dbReference type="EMBL" id="HIX48083.1"/>
    </source>
</evidence>
<dbReference type="InterPro" id="IPR013780">
    <property type="entry name" value="Glyco_hydro_b"/>
</dbReference>
<feature type="compositionally biased region" description="Polar residues" evidence="3">
    <location>
        <begin position="1981"/>
        <end position="1991"/>
    </location>
</feature>
<feature type="transmembrane region" description="Helical" evidence="4">
    <location>
        <begin position="2002"/>
        <end position="2022"/>
    </location>
</feature>
<proteinExistence type="predicted"/>
<gene>
    <name evidence="7" type="ORF">H9981_03580</name>
</gene>
<evidence type="ECO:0000313" key="8">
    <source>
        <dbReference type="Proteomes" id="UP000824243"/>
    </source>
</evidence>
<dbReference type="InterPro" id="IPR036179">
    <property type="entry name" value="Ig-like_dom_sf"/>
</dbReference>
<dbReference type="InterPro" id="IPR008979">
    <property type="entry name" value="Galactose-bd-like_sf"/>
</dbReference>
<dbReference type="InterPro" id="IPR059177">
    <property type="entry name" value="GH29D-like_dom"/>
</dbReference>
<dbReference type="PROSITE" id="PS50022">
    <property type="entry name" value="FA58C_3"/>
    <property type="match status" value="1"/>
</dbReference>
<feature type="region of interest" description="Disordered" evidence="3">
    <location>
        <begin position="1927"/>
        <end position="1998"/>
    </location>
</feature>
<dbReference type="Proteomes" id="UP000824243">
    <property type="component" value="Unassembled WGS sequence"/>
</dbReference>
<feature type="domain" description="Ig-like" evidence="6">
    <location>
        <begin position="1626"/>
        <end position="1709"/>
    </location>
</feature>
<organism evidence="7 8">
    <name type="scientific">Candidatus Mediterraneibacter caccavium</name>
    <dbReference type="NCBI Taxonomy" id="2838661"/>
    <lineage>
        <taxon>Bacteria</taxon>
        <taxon>Bacillati</taxon>
        <taxon>Bacillota</taxon>
        <taxon>Clostridia</taxon>
        <taxon>Lachnospirales</taxon>
        <taxon>Lachnospiraceae</taxon>
        <taxon>Mediterraneibacter</taxon>
    </lineage>
</organism>
<dbReference type="SUPFAM" id="SSF49785">
    <property type="entry name" value="Galactose-binding domain-like"/>
    <property type="match status" value="2"/>
</dbReference>
<dbReference type="SMART" id="SM00409">
    <property type="entry name" value="IG"/>
    <property type="match status" value="1"/>
</dbReference>
<protein>
    <submittedName>
        <fullName evidence="7">Glycoside hydrolase N-terminal domain-containing protein</fullName>
    </submittedName>
</protein>
<dbReference type="Pfam" id="PF22124">
    <property type="entry name" value="Glyco_hydro_95_cat"/>
    <property type="match status" value="1"/>
</dbReference>
<dbReference type="Pfam" id="PF14498">
    <property type="entry name" value="Glyco_hyd_65N_2"/>
    <property type="match status" value="1"/>
</dbReference>
<reference evidence="7" key="1">
    <citation type="journal article" date="2021" name="PeerJ">
        <title>Extensive microbial diversity within the chicken gut microbiome revealed by metagenomics and culture.</title>
        <authorList>
            <person name="Gilroy R."/>
            <person name="Ravi A."/>
            <person name="Getino M."/>
            <person name="Pursley I."/>
            <person name="Horton D.L."/>
            <person name="Alikhan N.F."/>
            <person name="Baker D."/>
            <person name="Gharbi K."/>
            <person name="Hall N."/>
            <person name="Watson M."/>
            <person name="Adriaenssens E.M."/>
            <person name="Foster-Nyarko E."/>
            <person name="Jarju S."/>
            <person name="Secka A."/>
            <person name="Antonio M."/>
            <person name="Oren A."/>
            <person name="Chaudhuri R.R."/>
            <person name="La Ragione R."/>
            <person name="Hildebrand F."/>
            <person name="Pallen M.J."/>
        </authorList>
    </citation>
    <scope>NUCLEOTIDE SEQUENCE</scope>
    <source>
        <strain evidence="7">ChiSjej5B23-15282</strain>
    </source>
</reference>
<evidence type="ECO:0000256" key="4">
    <source>
        <dbReference type="SAM" id="Phobius"/>
    </source>
</evidence>
<dbReference type="Gene3D" id="1.20.1270.70">
    <property type="entry name" value="Designed single chain three-helix bundle"/>
    <property type="match status" value="1"/>
</dbReference>
<dbReference type="Pfam" id="PF13290">
    <property type="entry name" value="CHB_HEX_C_1"/>
    <property type="match status" value="1"/>
</dbReference>
<keyword evidence="4" id="KW-0472">Membrane</keyword>
<dbReference type="EMBL" id="DXFA01000069">
    <property type="protein sequence ID" value="HIX48083.1"/>
    <property type="molecule type" value="Genomic_DNA"/>
</dbReference>
<dbReference type="InterPro" id="IPR000421">
    <property type="entry name" value="FA58C"/>
</dbReference>
<dbReference type="PANTHER" id="PTHR31084">
    <property type="entry name" value="ALPHA-L-FUCOSIDASE 2"/>
    <property type="match status" value="1"/>
</dbReference>
<dbReference type="InterPro" id="IPR003599">
    <property type="entry name" value="Ig_sub"/>
</dbReference>
<dbReference type="InterPro" id="IPR054363">
    <property type="entry name" value="GH95_cat"/>
</dbReference>
<feature type="coiled-coil region" evidence="2">
    <location>
        <begin position="1555"/>
        <end position="1605"/>
    </location>
</feature>
<keyword evidence="4" id="KW-1133">Transmembrane helix</keyword>
<dbReference type="GO" id="GO:0004560">
    <property type="term" value="F:alpha-L-fucosidase activity"/>
    <property type="evidence" value="ECO:0007669"/>
    <property type="project" value="TreeGrafter"/>
</dbReference>
<dbReference type="InterPro" id="IPR027414">
    <property type="entry name" value="GH95_N_dom"/>
</dbReference>
<dbReference type="Gene3D" id="2.60.40.1180">
    <property type="entry name" value="Golgi alpha-mannosidase II"/>
    <property type="match status" value="1"/>
</dbReference>
<reference evidence="7" key="2">
    <citation type="submission" date="2021-04" db="EMBL/GenBank/DDBJ databases">
        <authorList>
            <person name="Gilroy R."/>
        </authorList>
    </citation>
    <scope>NUCLEOTIDE SEQUENCE</scope>
    <source>
        <strain evidence="7">ChiSjej5B23-15282</strain>
    </source>
</reference>
<dbReference type="Pfam" id="PF00754">
    <property type="entry name" value="F5_F8_type_C"/>
    <property type="match status" value="2"/>
</dbReference>
<dbReference type="InterPro" id="IPR007110">
    <property type="entry name" value="Ig-like_dom"/>
</dbReference>
<evidence type="ECO:0000259" key="5">
    <source>
        <dbReference type="PROSITE" id="PS50022"/>
    </source>
</evidence>
<dbReference type="SUPFAM" id="SSF48726">
    <property type="entry name" value="Immunoglobulin"/>
    <property type="match status" value="1"/>
</dbReference>
<name>A0A9D2ASA9_9FIRM</name>
<dbReference type="PANTHER" id="PTHR31084:SF19">
    <property type="entry name" value="GLYCOSYL HYDROLASE FAMILY 95 N-TERMINAL DOMAIN-CONTAINING PROTEIN"/>
    <property type="match status" value="1"/>
</dbReference>
<dbReference type="InterPro" id="IPR013783">
    <property type="entry name" value="Ig-like_fold"/>
</dbReference>
<dbReference type="Gene3D" id="1.20.1270.90">
    <property type="entry name" value="AF1782-like"/>
    <property type="match status" value="2"/>
</dbReference>
<dbReference type="Gene3D" id="2.60.40.10">
    <property type="entry name" value="Immunoglobulins"/>
    <property type="match status" value="2"/>
</dbReference>
<dbReference type="Pfam" id="PF21307">
    <property type="entry name" value="Glyco_hydro_95_C"/>
    <property type="match status" value="1"/>
</dbReference>
<feature type="domain" description="F5/8 type C" evidence="5">
    <location>
        <begin position="1386"/>
        <end position="1556"/>
    </location>
</feature>
<dbReference type="PROSITE" id="PS50835">
    <property type="entry name" value="IG_LIKE"/>
    <property type="match status" value="1"/>
</dbReference>
<dbReference type="InterPro" id="IPR008928">
    <property type="entry name" value="6-hairpin_glycosidase_sf"/>
</dbReference>
<keyword evidence="4" id="KW-0812">Transmembrane</keyword>
<dbReference type="Pfam" id="PF07554">
    <property type="entry name" value="FIVAR"/>
    <property type="match status" value="2"/>
</dbReference>
<dbReference type="Gene3D" id="2.70.98.50">
    <property type="entry name" value="putative glycoside hydrolase family protein from bacillus halodurans"/>
    <property type="match status" value="1"/>
</dbReference>
<dbReference type="Gene3D" id="2.60.120.260">
    <property type="entry name" value="Galactose-binding domain-like"/>
    <property type="match status" value="2"/>
</dbReference>
<evidence type="ECO:0000259" key="6">
    <source>
        <dbReference type="PROSITE" id="PS50835"/>
    </source>
</evidence>
<feature type="compositionally biased region" description="Low complexity" evidence="3">
    <location>
        <begin position="1962"/>
        <end position="1980"/>
    </location>
</feature>
<dbReference type="InterPro" id="IPR049053">
    <property type="entry name" value="AFCA-like_C"/>
</dbReference>
<dbReference type="SUPFAM" id="SSF48208">
    <property type="entry name" value="Six-hairpin glycosidases"/>
    <property type="match status" value="1"/>
</dbReference>
<evidence type="ECO:0000256" key="1">
    <source>
        <dbReference type="ARBA" id="ARBA00023295"/>
    </source>
</evidence>
<evidence type="ECO:0000256" key="2">
    <source>
        <dbReference type="SAM" id="Coils"/>
    </source>
</evidence>
<sequence>MKKKCLRKRHSARIMSGIAATALLVSSGVLPIAQPKAAEEGAEGKLKALRLVYDEPVPQVLETSSDPNNFAGWREYSIPMGNAYMGVNLFGGVGHDRIQITENSLQDSNSSIGGLNNFSETYLDFDHDYADVTGYQRELSLEEGITTVEYDYNGTHYTREYFASYPDKVLVVHLESDGSGKLDFTLRPTIPYICDGRDVDEDGVISGEDEESRGKSGKVVAEDDRITLAGEMEYYGLEFEGQYKVLTDGDYEAVNDGNGENGVIEVKNADSATIIMGLDTNFDMESKLFTQSDPKEKLEGNEPAHDRVNAVMEAVDGKEYSELKENHLSDYQSMYGRVDVDLGGSVPEGLMTDELVANYKNGDYDNSAEGLYLETLAYQYGRYLLICSSREGGLPTNLQGIWNVYQDPSWRAGMWHNINEQMNYWGAFTSNLAETFEPYIDYWQAYVKKAESYATSNISKYNPDGQMEGTADYDDGWALGNSTWPYNISGSASHSGFGTGPFMSIIFWDYYDYTRDLNILEEKTYPAISGMSKFLSKIVKEDEDGKLLAQHSFSPEVQVATESGTESYGTVGCTFDQSMIYENHLDTVKAAEILQENGIVLTEEDEAAVSVFKEQLSLLDPILVGSSGQLKEYREEDYYGEIGTEPTHRHTSQLVGVYPGSMVNSTTPAWQDAARVSLSKREESPDLTKGWSKAHRAAIWARLYEGDKAYQNYQKLIKVNLMSNLFNDHNGSSSSSSRLFQADANYGITAAVSEMLLQSHEGFIAPLAGLPSRWENGSYDGLSARGNFEVSARWTDGQADSFTILSKSGGECKVKYDNVAGAVVTDEDGSSVSFTADGDDMIIFDTAKGQSYTISGLPFRAAVQDASNLTLNVNPDKQLEVSWKASPDAVSYNIYRAEESSAVYERYAEGVAGVSYTGDFKEGVQATYKLTAVSADGTESKGIYMTFVPTKKADSAKGYFLEDGSLQIQVEDAQRADDTEYILYRAEKDGYTELLRTPYTVMQLDGINEGDQLALSRSEYTGESKKIDVEYQEQIEENVCLGKPAEADRSTSGNYPLEYALDGDLSTRLGFNGNGDPVTMVIDLENIWDLDTLMIREWKDKSLTGGTRSGNTKCEVSTDGETWETVFENEPLVGGENVRFDMGGRSASMIRLTFDNLESDKAVSIYEIQCSAKKDIFDKQELFQILMEADAYENDPVYGIGVDEELMAAYTQAKADAVDILEGRKGTAQGDVDGAAETLRNALASITGDMDELLAELVEDAEEAAGTITPENDRYVQEYYDQLIAALDAVDEALKDTQDKDALGNAVQRLDMAVRTFKGENIPGAVSVDLDAGIYEGQQKVNLTSDSREVTEYRYTLDGSEPDRNSRKAAEGSLVLPYGLSVLKAAGYTETGARTETVTVKYMCRSEKNLALHQTAEGSGEGYPQYPASYAVDGDPSTRWASRGKDVSLTLTFDNPVTVDSVYIDEFKNSSNTQDNRLYSYTLEYQEKAGGEWTEISSGSVYDTEGKVMAVSESSRSYVAIGFEPVTVSALRITGPDDDETSAAPITFYETEVYGENLANALNDLNEALKEAETEDPSSYTADSAEKLAEAVRTAEEMLDSQSSEDIRTAAGALRLILDSLEKAKPVITAEPENLSVKAGSEAELSVTAYGNSLGYQWQQYDGRFWRTIEGAVESVYRFTASEESDGAQYRCIISSPGGNAVTETVSITIREDSEEQVSKNTLEYFLNEAKGYVEDGTVAGCVESVQKLFEEAIAEGDAVMADESASREEVLNAAAKLMFAIHALEMKAGDKTDLEMAAELGDMIDLTQYVEAGQAEFTEALAKAKEVLADGDAFQDEIDSAWDALVAAMENLRLKADKSVLEDLISQTAELDLSGYTEESVSVFRAAFAAANAVFTDEALSVDDQAEVDQAAQALQAAYDGLEKVQAGEPEDPGTDSGNQGGTAGDDGNGGTGSQNGGAASGQNGQNSGAASGQNGQNSPNGQDGNTGSGTEKAAKTGDSAPIAAAGMLLILSAGAGIVLGKRKCGR</sequence>
<comment type="caution">
    <text evidence="7">The sequence shown here is derived from an EMBL/GenBank/DDBJ whole genome shotgun (WGS) entry which is preliminary data.</text>
</comment>
<feature type="compositionally biased region" description="Gly residues" evidence="3">
    <location>
        <begin position="1940"/>
        <end position="1961"/>
    </location>
</feature>
<accession>A0A9D2ASA9</accession>
<dbReference type="GO" id="GO:0005975">
    <property type="term" value="P:carbohydrate metabolic process"/>
    <property type="evidence" value="ECO:0007669"/>
    <property type="project" value="InterPro"/>
</dbReference>
<keyword evidence="2" id="KW-0175">Coiled coil</keyword>